<dbReference type="STRING" id="98403.A0A151GRX9"/>
<dbReference type="Gene3D" id="3.30.70.330">
    <property type="match status" value="2"/>
</dbReference>
<evidence type="ECO:0000259" key="3">
    <source>
        <dbReference type="PROSITE" id="PS50102"/>
    </source>
</evidence>
<feature type="region of interest" description="Disordered" evidence="2">
    <location>
        <begin position="16"/>
        <end position="66"/>
    </location>
</feature>
<dbReference type="InParanoid" id="A0A151GRX9"/>
<sequence>MHIGFPGSDSGTPAKAYYGYQTPHKPRGSSVDTDAVSPSTFMVGSSEDDDVFADGTNDGLSRSTHRGPATDVAVYHASRGKVDPQTMYAGSSCMFVANLPQQFEDELLEEEVTKVFSNFGIVFVKIKRDAKNMPFGFCQYTNDTDAQKAMKYGKGITILERPCRIEMARAHSSFIVYKFSGQRIRISEARELLDRLGEISKVEYLHEGIRAVADLPQTVVVTYRMYDSKRDPLRIFANNATYCVQIYDPKALSTGRNVAPPMLREGSFLRQYDKDRRSAYVGNLPPSMTKDVLRSLGSSCGDVLDVQLHRKEIPGQVTCFGFVEFSRPDAPDEFIDALNNTDIDQYRIRVERKQSRQIDSTRRVSHPAFETPYPRSSTRRPRVGSFELGKPSECFKNTPRAPAGMENSSHRTQYASSSFTPGRNRQARPTVLGSGASPDGALFDPDTPNLMSTPFCGHRSSHAERGEAGSARTTTRKSVEFDLPQRPQVALPAAPDAGAPEAVHVSKPATPTAASPSVATVRTSSPVNRVSVTNNGDGISAPPQMPWMPHYSPFGYPYIGQPITPHPNPTAIYAGYMPPLFQPMYDMYGNMIYSPTPMMSPFSNAPPTCSEPTEPSSNIHIAAATAEEKGSDQGSATPSNQ</sequence>
<dbReference type="AlphaFoldDB" id="A0A151GRX9"/>
<gene>
    <name evidence="4" type="ORF">DCS_00896</name>
</gene>
<feature type="compositionally biased region" description="Polar residues" evidence="2">
    <location>
        <begin position="632"/>
        <end position="641"/>
    </location>
</feature>
<keyword evidence="5" id="KW-1185">Reference proteome</keyword>
<dbReference type="Proteomes" id="UP000076580">
    <property type="component" value="Chromosome 01"/>
</dbReference>
<dbReference type="EMBL" id="LAYC01000001">
    <property type="protein sequence ID" value="KYK59762.1"/>
    <property type="molecule type" value="Genomic_DNA"/>
</dbReference>
<feature type="compositionally biased region" description="Low complexity" evidence="2">
    <location>
        <begin position="606"/>
        <end position="617"/>
    </location>
</feature>
<accession>A0A151GRX9</accession>
<protein>
    <submittedName>
        <fullName evidence="4">Nucleotide-binding, alpha-beta plait</fullName>
    </submittedName>
</protein>
<feature type="region of interest" description="Disordered" evidence="2">
    <location>
        <begin position="357"/>
        <end position="476"/>
    </location>
</feature>
<name>A0A151GRX9_DRECN</name>
<feature type="domain" description="RRM" evidence="3">
    <location>
        <begin position="92"/>
        <end position="191"/>
    </location>
</feature>
<dbReference type="PANTHER" id="PTHR15241:SF304">
    <property type="entry name" value="RRM DOMAIN-CONTAINING PROTEIN"/>
    <property type="match status" value="1"/>
</dbReference>
<evidence type="ECO:0000256" key="1">
    <source>
        <dbReference type="PROSITE-ProRule" id="PRU00176"/>
    </source>
</evidence>
<dbReference type="CDD" id="cd00590">
    <property type="entry name" value="RRM_SF"/>
    <property type="match status" value="1"/>
</dbReference>
<keyword evidence="1" id="KW-0694">RNA-binding</keyword>
<dbReference type="SMART" id="SM00360">
    <property type="entry name" value="RRM"/>
    <property type="match status" value="2"/>
</dbReference>
<evidence type="ECO:0000313" key="4">
    <source>
        <dbReference type="EMBL" id="KYK59762.1"/>
    </source>
</evidence>
<dbReference type="RefSeq" id="XP_040659114.1">
    <property type="nucleotide sequence ID" value="XM_040798231.1"/>
</dbReference>
<dbReference type="PANTHER" id="PTHR15241">
    <property type="entry name" value="TRANSFORMER-2-RELATED"/>
    <property type="match status" value="1"/>
</dbReference>
<dbReference type="InterPro" id="IPR012677">
    <property type="entry name" value="Nucleotide-bd_a/b_plait_sf"/>
</dbReference>
<feature type="compositionally biased region" description="Polar residues" evidence="2">
    <location>
        <begin position="406"/>
        <end position="423"/>
    </location>
</feature>
<dbReference type="GO" id="GO:0003723">
    <property type="term" value="F:RNA binding"/>
    <property type="evidence" value="ECO:0007669"/>
    <property type="project" value="UniProtKB-UniRule"/>
</dbReference>
<feature type="compositionally biased region" description="Polar residues" evidence="2">
    <location>
        <begin position="30"/>
        <end position="43"/>
    </location>
</feature>
<organism evidence="4 5">
    <name type="scientific">Drechmeria coniospora</name>
    <name type="common">Nematophagous fungus</name>
    <name type="synonym">Meria coniospora</name>
    <dbReference type="NCBI Taxonomy" id="98403"/>
    <lineage>
        <taxon>Eukaryota</taxon>
        <taxon>Fungi</taxon>
        <taxon>Dikarya</taxon>
        <taxon>Ascomycota</taxon>
        <taxon>Pezizomycotina</taxon>
        <taxon>Sordariomycetes</taxon>
        <taxon>Hypocreomycetidae</taxon>
        <taxon>Hypocreales</taxon>
        <taxon>Ophiocordycipitaceae</taxon>
        <taxon>Drechmeria</taxon>
    </lineage>
</organism>
<dbReference type="SUPFAM" id="SSF54928">
    <property type="entry name" value="RNA-binding domain, RBD"/>
    <property type="match status" value="2"/>
</dbReference>
<dbReference type="GeneID" id="63713539"/>
<dbReference type="Pfam" id="PF00076">
    <property type="entry name" value="RRM_1"/>
    <property type="match status" value="2"/>
</dbReference>
<comment type="caution">
    <text evidence="4">The sequence shown here is derived from an EMBL/GenBank/DDBJ whole genome shotgun (WGS) entry which is preliminary data.</text>
</comment>
<feature type="region of interest" description="Disordered" evidence="2">
    <location>
        <begin position="492"/>
        <end position="541"/>
    </location>
</feature>
<feature type="domain" description="RRM" evidence="3">
    <location>
        <begin position="277"/>
        <end position="355"/>
    </location>
</feature>
<proteinExistence type="predicted"/>
<feature type="compositionally biased region" description="Low complexity" evidence="2">
    <location>
        <begin position="505"/>
        <end position="521"/>
    </location>
</feature>
<dbReference type="InterPro" id="IPR000504">
    <property type="entry name" value="RRM_dom"/>
</dbReference>
<dbReference type="InterPro" id="IPR035979">
    <property type="entry name" value="RBD_domain_sf"/>
</dbReference>
<dbReference type="PROSITE" id="PS50102">
    <property type="entry name" value="RRM"/>
    <property type="match status" value="2"/>
</dbReference>
<feature type="compositionally biased region" description="Polar residues" evidence="2">
    <location>
        <begin position="522"/>
        <end position="537"/>
    </location>
</feature>
<evidence type="ECO:0000256" key="2">
    <source>
        <dbReference type="SAM" id="MobiDB-lite"/>
    </source>
</evidence>
<feature type="region of interest" description="Disordered" evidence="2">
    <location>
        <begin position="603"/>
        <end position="641"/>
    </location>
</feature>
<reference evidence="4 5" key="1">
    <citation type="journal article" date="2016" name="Sci. Rep.">
        <title>Insights into Adaptations to a Near-Obligate Nematode Endoparasitic Lifestyle from the Finished Genome of Drechmeria coniospora.</title>
        <authorList>
            <person name="Zhang L."/>
            <person name="Zhou Z."/>
            <person name="Guo Q."/>
            <person name="Fokkens L."/>
            <person name="Miskei M."/>
            <person name="Pocsi I."/>
            <person name="Zhang W."/>
            <person name="Chen M."/>
            <person name="Wang L."/>
            <person name="Sun Y."/>
            <person name="Donzelli B.G."/>
            <person name="Gibson D.M."/>
            <person name="Nelson D.R."/>
            <person name="Luo J.G."/>
            <person name="Rep M."/>
            <person name="Liu H."/>
            <person name="Yang S."/>
            <person name="Wang J."/>
            <person name="Krasnoff S.B."/>
            <person name="Xu Y."/>
            <person name="Molnar I."/>
            <person name="Lin M."/>
        </authorList>
    </citation>
    <scope>NUCLEOTIDE SEQUENCE [LARGE SCALE GENOMIC DNA]</scope>
    <source>
        <strain evidence="4 5">ARSEF 6962</strain>
    </source>
</reference>
<evidence type="ECO:0000313" key="5">
    <source>
        <dbReference type="Proteomes" id="UP000076580"/>
    </source>
</evidence>